<reference evidence="2 3" key="1">
    <citation type="submission" date="2022-06" db="EMBL/GenBank/DDBJ databases">
        <title>Whole-genome of Asaia lannensis strain LMG 27011T.</title>
        <authorList>
            <person name="Sombolestani A."/>
        </authorList>
    </citation>
    <scope>NUCLEOTIDE SEQUENCE [LARGE SCALE GENOMIC DNA]</scope>
    <source>
        <strain evidence="2 3">NBRC 102526</strain>
    </source>
</reference>
<accession>A0ABT1CFX6</accession>
<feature type="chain" id="PRO_5045602309" evidence="1">
    <location>
        <begin position="24"/>
        <end position="211"/>
    </location>
</feature>
<comment type="caution">
    <text evidence="2">The sequence shown here is derived from an EMBL/GenBank/DDBJ whole genome shotgun (WGS) entry which is preliminary data.</text>
</comment>
<evidence type="ECO:0000313" key="2">
    <source>
        <dbReference type="EMBL" id="MCO6159769.1"/>
    </source>
</evidence>
<evidence type="ECO:0000313" key="3">
    <source>
        <dbReference type="Proteomes" id="UP001523401"/>
    </source>
</evidence>
<evidence type="ECO:0000256" key="1">
    <source>
        <dbReference type="SAM" id="SignalP"/>
    </source>
</evidence>
<organism evidence="2 3">
    <name type="scientific">Asaia lannensis NBRC 102526</name>
    <dbReference type="NCBI Taxonomy" id="1307926"/>
    <lineage>
        <taxon>Bacteria</taxon>
        <taxon>Pseudomonadati</taxon>
        <taxon>Pseudomonadota</taxon>
        <taxon>Alphaproteobacteria</taxon>
        <taxon>Acetobacterales</taxon>
        <taxon>Acetobacteraceae</taxon>
        <taxon>Asaia</taxon>
    </lineage>
</organism>
<proteinExistence type="predicted"/>
<dbReference type="Proteomes" id="UP001523401">
    <property type="component" value="Unassembled WGS sequence"/>
</dbReference>
<gene>
    <name evidence="2" type="ORF">NF685_06995</name>
</gene>
<protein>
    <submittedName>
        <fullName evidence="2">Uncharacterized protein</fullName>
    </submittedName>
</protein>
<name>A0ABT1CFX6_9PROT</name>
<dbReference type="RefSeq" id="WP_252849111.1">
    <property type="nucleotide sequence ID" value="NZ_BAPW01000010.1"/>
</dbReference>
<dbReference type="EMBL" id="JAMXQU010000004">
    <property type="protein sequence ID" value="MCO6159769.1"/>
    <property type="molecule type" value="Genomic_DNA"/>
</dbReference>
<keyword evidence="3" id="KW-1185">Reference proteome</keyword>
<feature type="signal peptide" evidence="1">
    <location>
        <begin position="1"/>
        <end position="23"/>
    </location>
</feature>
<sequence>MSKIIFITASMCLLLVFSSKPYAEENKCYFPDIPSFSEGKKLPDGSPAELCFADYRIVNPKGAALLLSCAQTMYKNANLSQFSDASRKRLDRTMRTTWQRHNTAATAQKDGYIALGGSSELGSANDLGMMIIDPDKKLVAIGLLLNDVDRVDENDKGDFVYSNFVFIYNSLPFADKQDISIPEMQSILDIINPGVNGNFIFSSEYFVGPKL</sequence>
<keyword evidence="1" id="KW-0732">Signal</keyword>